<keyword evidence="2" id="KW-0732">Signal</keyword>
<sequence length="169" mass="17876">MTELRYSTAIAATIATLLLTGCAGSSGATPPTASATASPQSAAKASPTGAHKSLEQVLRDIHDAAQGVGEDRMRVLSDEKTVTDKLPHCNAHGLIMTLTAPGRPEILRLTDRLQKRGWKADGPVTDLADLRYATWGIMLRARPVPKELTAKAAPHKGMIQVSVIGNCTK</sequence>
<accession>A0A1H0DI46</accession>
<feature type="chain" id="PRO_5038610530" description="Lipoprotein" evidence="2">
    <location>
        <begin position="29"/>
        <end position="169"/>
    </location>
</feature>
<proteinExistence type="predicted"/>
<dbReference type="EMBL" id="FNHI01000034">
    <property type="protein sequence ID" value="SDN69832.1"/>
    <property type="molecule type" value="Genomic_DNA"/>
</dbReference>
<dbReference type="Proteomes" id="UP000199063">
    <property type="component" value="Unassembled WGS sequence"/>
</dbReference>
<evidence type="ECO:0000313" key="3">
    <source>
        <dbReference type="EMBL" id="SDN69832.1"/>
    </source>
</evidence>
<dbReference type="GeneID" id="40834609"/>
<dbReference type="AlphaFoldDB" id="A0A1H0DI46"/>
<protein>
    <recommendedName>
        <fullName evidence="5">Lipoprotein</fullName>
    </recommendedName>
</protein>
<reference evidence="4" key="1">
    <citation type="submission" date="2016-10" db="EMBL/GenBank/DDBJ databases">
        <authorList>
            <person name="Varghese N."/>
            <person name="Submissions S."/>
        </authorList>
    </citation>
    <scope>NUCLEOTIDE SEQUENCE [LARGE SCALE GENOMIC DNA]</scope>
    <source>
        <strain evidence="4">CGMCC 4.7042</strain>
    </source>
</reference>
<dbReference type="STRING" id="1196353.SAMN05444921_13413"/>
<name>A0A1H0DI46_9ACTN</name>
<feature type="signal peptide" evidence="2">
    <location>
        <begin position="1"/>
        <end position="28"/>
    </location>
</feature>
<keyword evidence="4" id="KW-1185">Reference proteome</keyword>
<evidence type="ECO:0000313" key="4">
    <source>
        <dbReference type="Proteomes" id="UP000199063"/>
    </source>
</evidence>
<dbReference type="RefSeq" id="WP_143041583.1">
    <property type="nucleotide sequence ID" value="NZ_FNHI01000034.1"/>
</dbReference>
<organism evidence="3 4">
    <name type="scientific">Streptomyces wuyuanensis</name>
    <dbReference type="NCBI Taxonomy" id="1196353"/>
    <lineage>
        <taxon>Bacteria</taxon>
        <taxon>Bacillati</taxon>
        <taxon>Actinomycetota</taxon>
        <taxon>Actinomycetes</taxon>
        <taxon>Kitasatosporales</taxon>
        <taxon>Streptomycetaceae</taxon>
        <taxon>Streptomyces</taxon>
    </lineage>
</organism>
<feature type="compositionally biased region" description="Low complexity" evidence="1">
    <location>
        <begin position="25"/>
        <end position="48"/>
    </location>
</feature>
<feature type="region of interest" description="Disordered" evidence="1">
    <location>
        <begin position="25"/>
        <end position="50"/>
    </location>
</feature>
<dbReference type="PROSITE" id="PS51257">
    <property type="entry name" value="PROKAR_LIPOPROTEIN"/>
    <property type="match status" value="1"/>
</dbReference>
<dbReference type="OrthoDB" id="4210048at2"/>
<evidence type="ECO:0000256" key="1">
    <source>
        <dbReference type="SAM" id="MobiDB-lite"/>
    </source>
</evidence>
<evidence type="ECO:0008006" key="5">
    <source>
        <dbReference type="Google" id="ProtNLM"/>
    </source>
</evidence>
<gene>
    <name evidence="3" type="ORF">SAMN05444921_13413</name>
</gene>
<evidence type="ECO:0000256" key="2">
    <source>
        <dbReference type="SAM" id="SignalP"/>
    </source>
</evidence>